<dbReference type="PANTHER" id="PTHR43546">
    <property type="entry name" value="UPF0173 METAL-DEPENDENT HYDROLASE MJ1163-RELATED"/>
    <property type="match status" value="1"/>
</dbReference>
<proteinExistence type="predicted"/>
<dbReference type="Pfam" id="PF13483">
    <property type="entry name" value="Lactamase_B_3"/>
    <property type="match status" value="1"/>
</dbReference>
<protein>
    <submittedName>
        <fullName evidence="2">MBL fold metallo-hydrolase</fullName>
    </submittedName>
</protein>
<evidence type="ECO:0000256" key="1">
    <source>
        <dbReference type="ARBA" id="ARBA00022801"/>
    </source>
</evidence>
<reference evidence="2 3" key="1">
    <citation type="submission" date="2020-07" db="EMBL/GenBank/DDBJ databases">
        <title>Description of Kordia aestuariivivens sp. nov., isolated from a tidal flat.</title>
        <authorList>
            <person name="Park S."/>
            <person name="Yoon J.-H."/>
        </authorList>
    </citation>
    <scope>NUCLEOTIDE SEQUENCE [LARGE SCALE GENOMIC DNA]</scope>
    <source>
        <strain evidence="2 3">YSTF-M3</strain>
    </source>
</reference>
<dbReference type="InterPro" id="IPR050114">
    <property type="entry name" value="UPF0173_UPF0282_UlaG_hydrolase"/>
</dbReference>
<evidence type="ECO:0000313" key="2">
    <source>
        <dbReference type="EMBL" id="MBC8755969.1"/>
    </source>
</evidence>
<dbReference type="EMBL" id="JACGWS010000009">
    <property type="protein sequence ID" value="MBC8755969.1"/>
    <property type="molecule type" value="Genomic_DNA"/>
</dbReference>
<dbReference type="Proteomes" id="UP000619238">
    <property type="component" value="Unassembled WGS sequence"/>
</dbReference>
<comment type="caution">
    <text evidence="2">The sequence shown here is derived from an EMBL/GenBank/DDBJ whole genome shotgun (WGS) entry which is preliminary data.</text>
</comment>
<dbReference type="PANTHER" id="PTHR43546:SF9">
    <property type="entry name" value="L-ASCORBATE-6-PHOSPHATE LACTONASE ULAG-RELATED"/>
    <property type="match status" value="1"/>
</dbReference>
<keyword evidence="3" id="KW-1185">Reference proteome</keyword>
<dbReference type="InterPro" id="IPR036866">
    <property type="entry name" value="RibonucZ/Hydroxyglut_hydro"/>
</dbReference>
<keyword evidence="1" id="KW-0378">Hydrolase</keyword>
<dbReference type="RefSeq" id="WP_187563011.1">
    <property type="nucleotide sequence ID" value="NZ_JACGWS010000009.1"/>
</dbReference>
<dbReference type="Gene3D" id="3.60.15.10">
    <property type="entry name" value="Ribonuclease Z/Hydroxyacylglutathione hydrolase-like"/>
    <property type="match status" value="1"/>
</dbReference>
<organism evidence="2 3">
    <name type="scientific">Kordia aestuariivivens</name>
    <dbReference type="NCBI Taxonomy" id="2759037"/>
    <lineage>
        <taxon>Bacteria</taxon>
        <taxon>Pseudomonadati</taxon>
        <taxon>Bacteroidota</taxon>
        <taxon>Flavobacteriia</taxon>
        <taxon>Flavobacteriales</taxon>
        <taxon>Flavobacteriaceae</taxon>
        <taxon>Kordia</taxon>
    </lineage>
</organism>
<gene>
    <name evidence="2" type="ORF">H2O64_14925</name>
</gene>
<sequence length="259" mass="30084">MKDFDIKFKWIGASTWILSIDNLKIGSDPVLCQKDTLQHYRFFKTKRRTEPNYESKDFENIDFWLLTHEHEDHIDAYGVTKIEPESKVYANSNLKKWLKLIYATNVDYLKWGEKKIFEKENLKITIEAIPCVHASNYIAAKLAGSVNGYWLTVEKNKSKIQIYVTGDTVNHQKVKTFLKGRNADIMIPNIGAGGLDKFGGPYTFTANQFMDFEKTVNPKIILPVHHKTFSLYKEPIEKLYAYNDNRVLKFDEGDTLEVK</sequence>
<accession>A0ABR7QBL4</accession>
<dbReference type="SUPFAM" id="SSF56281">
    <property type="entry name" value="Metallo-hydrolase/oxidoreductase"/>
    <property type="match status" value="1"/>
</dbReference>
<evidence type="ECO:0000313" key="3">
    <source>
        <dbReference type="Proteomes" id="UP000619238"/>
    </source>
</evidence>
<name>A0ABR7QBL4_9FLAO</name>